<accession>A0ABV1HP08</accession>
<keyword evidence="3" id="KW-1003">Cell membrane</keyword>
<reference evidence="9 10" key="1">
    <citation type="submission" date="2024-03" db="EMBL/GenBank/DDBJ databases">
        <title>Human intestinal bacterial collection.</title>
        <authorList>
            <person name="Pauvert C."/>
            <person name="Hitch T.C.A."/>
            <person name="Clavel T."/>
        </authorList>
    </citation>
    <scope>NUCLEOTIDE SEQUENCE [LARGE SCALE GENOMIC DNA]</scope>
    <source>
        <strain evidence="9 10">CLA-AP-H27</strain>
    </source>
</reference>
<keyword evidence="2 7" id="KW-0813">Transport</keyword>
<dbReference type="SUPFAM" id="SSF161098">
    <property type="entry name" value="MetI-like"/>
    <property type="match status" value="1"/>
</dbReference>
<keyword evidence="10" id="KW-1185">Reference proteome</keyword>
<dbReference type="RefSeq" id="WP_118656217.1">
    <property type="nucleotide sequence ID" value="NZ_JBBMFJ010000017.1"/>
</dbReference>
<dbReference type="InterPro" id="IPR035906">
    <property type="entry name" value="MetI-like_sf"/>
</dbReference>
<dbReference type="PROSITE" id="PS50928">
    <property type="entry name" value="ABC_TM1"/>
    <property type="match status" value="1"/>
</dbReference>
<evidence type="ECO:0000256" key="4">
    <source>
        <dbReference type="ARBA" id="ARBA00022692"/>
    </source>
</evidence>
<comment type="caution">
    <text evidence="9">The sequence shown here is derived from an EMBL/GenBank/DDBJ whole genome shotgun (WGS) entry which is preliminary data.</text>
</comment>
<feature type="domain" description="ABC transmembrane type-1" evidence="8">
    <location>
        <begin position="70"/>
        <end position="260"/>
    </location>
</feature>
<feature type="transmembrane region" description="Helical" evidence="7">
    <location>
        <begin position="184"/>
        <end position="205"/>
    </location>
</feature>
<sequence>MKTNNHSEIGWHMILGAIVFLMLVPIVFALSNSFKTLQDAFNTIFEIIPSHPTLENYRHVFEKLPFVQITLNTFLIAASVTTFKTITSLFAAYSFVYFDYKGKQFFYFIMLSTMFIPFTVTMIPNYLMISKLGLRDCIWGVALPQFADVLGIFLLRQAMRGIPKALIEAARMEGIGSLKIMRDIILPLVRPSILTTGIIFFINSWNEYVWPVLILKSKENYTLSLALQMYISAEGGTEFTIAMAVSVITMIIPLALYLIFQRYIINTFAASGVKG</sequence>
<dbReference type="InterPro" id="IPR000515">
    <property type="entry name" value="MetI-like"/>
</dbReference>
<keyword evidence="4 7" id="KW-0812">Transmembrane</keyword>
<comment type="subcellular location">
    <subcellularLocation>
        <location evidence="1 7">Cell membrane</location>
        <topology evidence="1 7">Multi-pass membrane protein</topology>
    </subcellularLocation>
</comment>
<evidence type="ECO:0000256" key="7">
    <source>
        <dbReference type="RuleBase" id="RU363032"/>
    </source>
</evidence>
<evidence type="ECO:0000256" key="6">
    <source>
        <dbReference type="ARBA" id="ARBA00023136"/>
    </source>
</evidence>
<keyword evidence="5 7" id="KW-1133">Transmembrane helix</keyword>
<evidence type="ECO:0000256" key="2">
    <source>
        <dbReference type="ARBA" id="ARBA00022448"/>
    </source>
</evidence>
<evidence type="ECO:0000313" key="9">
    <source>
        <dbReference type="EMBL" id="MEQ2563338.1"/>
    </source>
</evidence>
<dbReference type="Pfam" id="PF00528">
    <property type="entry name" value="BPD_transp_1"/>
    <property type="match status" value="1"/>
</dbReference>
<organism evidence="9 10">
    <name type="scientific">Ventrimonas faecis</name>
    <dbReference type="NCBI Taxonomy" id="3133170"/>
    <lineage>
        <taxon>Bacteria</taxon>
        <taxon>Bacillati</taxon>
        <taxon>Bacillota</taxon>
        <taxon>Clostridia</taxon>
        <taxon>Lachnospirales</taxon>
        <taxon>Lachnospiraceae</taxon>
        <taxon>Ventrimonas</taxon>
    </lineage>
</organism>
<evidence type="ECO:0000256" key="5">
    <source>
        <dbReference type="ARBA" id="ARBA00022989"/>
    </source>
</evidence>
<evidence type="ECO:0000256" key="1">
    <source>
        <dbReference type="ARBA" id="ARBA00004651"/>
    </source>
</evidence>
<proteinExistence type="inferred from homology"/>
<comment type="similarity">
    <text evidence="7">Belongs to the binding-protein-dependent transport system permease family.</text>
</comment>
<feature type="transmembrane region" description="Helical" evidence="7">
    <location>
        <begin position="74"/>
        <end position="98"/>
    </location>
</feature>
<gene>
    <name evidence="9" type="ORF">WMO41_09250</name>
</gene>
<dbReference type="EMBL" id="JBBMFJ010000017">
    <property type="protein sequence ID" value="MEQ2563338.1"/>
    <property type="molecule type" value="Genomic_DNA"/>
</dbReference>
<dbReference type="CDD" id="cd06261">
    <property type="entry name" value="TM_PBP2"/>
    <property type="match status" value="1"/>
</dbReference>
<keyword evidence="6 7" id="KW-0472">Membrane</keyword>
<dbReference type="Gene3D" id="1.10.3720.10">
    <property type="entry name" value="MetI-like"/>
    <property type="match status" value="1"/>
</dbReference>
<feature type="transmembrane region" description="Helical" evidence="7">
    <location>
        <begin position="12"/>
        <end position="31"/>
    </location>
</feature>
<feature type="transmembrane region" description="Helical" evidence="7">
    <location>
        <begin position="138"/>
        <end position="155"/>
    </location>
</feature>
<evidence type="ECO:0000256" key="3">
    <source>
        <dbReference type="ARBA" id="ARBA00022475"/>
    </source>
</evidence>
<feature type="transmembrane region" description="Helical" evidence="7">
    <location>
        <begin position="105"/>
        <end position="126"/>
    </location>
</feature>
<protein>
    <submittedName>
        <fullName evidence="9">Carbohydrate ABC transporter permease</fullName>
    </submittedName>
</protein>
<name>A0ABV1HP08_9FIRM</name>
<dbReference type="PANTHER" id="PTHR43744">
    <property type="entry name" value="ABC TRANSPORTER PERMEASE PROTEIN MG189-RELATED-RELATED"/>
    <property type="match status" value="1"/>
</dbReference>
<dbReference type="PANTHER" id="PTHR43744:SF8">
    <property type="entry name" value="SN-GLYCEROL-3-PHOSPHATE TRANSPORT SYSTEM PERMEASE PROTEIN UGPE"/>
    <property type="match status" value="1"/>
</dbReference>
<evidence type="ECO:0000313" key="10">
    <source>
        <dbReference type="Proteomes" id="UP001437460"/>
    </source>
</evidence>
<feature type="transmembrane region" description="Helical" evidence="7">
    <location>
        <begin position="239"/>
        <end position="260"/>
    </location>
</feature>
<dbReference type="Proteomes" id="UP001437460">
    <property type="component" value="Unassembled WGS sequence"/>
</dbReference>
<evidence type="ECO:0000259" key="8">
    <source>
        <dbReference type="PROSITE" id="PS50928"/>
    </source>
</evidence>